<feature type="transmembrane region" description="Helical" evidence="1">
    <location>
        <begin position="29"/>
        <end position="47"/>
    </location>
</feature>
<keyword evidence="1" id="KW-0472">Membrane</keyword>
<dbReference type="Proteomes" id="UP000314983">
    <property type="component" value="Chromosome 18"/>
</dbReference>
<evidence type="ECO:0000313" key="3">
    <source>
        <dbReference type="Proteomes" id="UP000314983"/>
    </source>
</evidence>
<organism evidence="2 3">
    <name type="scientific">Electrophorus electricus</name>
    <name type="common">Electric eel</name>
    <name type="synonym">Gymnotus electricus</name>
    <dbReference type="NCBI Taxonomy" id="8005"/>
    <lineage>
        <taxon>Eukaryota</taxon>
        <taxon>Metazoa</taxon>
        <taxon>Chordata</taxon>
        <taxon>Craniata</taxon>
        <taxon>Vertebrata</taxon>
        <taxon>Euteleostomi</taxon>
        <taxon>Actinopterygii</taxon>
        <taxon>Neopterygii</taxon>
        <taxon>Teleostei</taxon>
        <taxon>Ostariophysi</taxon>
        <taxon>Gymnotiformes</taxon>
        <taxon>Gymnotoidei</taxon>
        <taxon>Gymnotidae</taxon>
        <taxon>Electrophorus</taxon>
    </lineage>
</organism>
<protein>
    <submittedName>
        <fullName evidence="2">Uncharacterized protein</fullName>
    </submittedName>
</protein>
<dbReference type="PANTHER" id="PTHR16502">
    <property type="entry name" value="KERATINOCYTE-ASSOCIATED TRANSMEMBRANE PROTEIN 2"/>
    <property type="match status" value="1"/>
</dbReference>
<evidence type="ECO:0000313" key="2">
    <source>
        <dbReference type="Ensembl" id="ENSEEEP00000026493.2"/>
    </source>
</evidence>
<dbReference type="STRING" id="8005.ENSEEEP00000026493"/>
<reference evidence="2" key="3">
    <citation type="submission" date="2020-05" db="EMBL/GenBank/DDBJ databases">
        <title>Electrophorus electricus (electric eel) genome, fEleEle1, primary haplotype.</title>
        <authorList>
            <person name="Myers G."/>
            <person name="Meyer A."/>
            <person name="Fedrigo O."/>
            <person name="Formenti G."/>
            <person name="Rhie A."/>
            <person name="Tracey A."/>
            <person name="Sims Y."/>
            <person name="Jarvis E.D."/>
        </authorList>
    </citation>
    <scope>NUCLEOTIDE SEQUENCE [LARGE SCALE GENOMIC DNA]</scope>
</reference>
<keyword evidence="1" id="KW-0812">Transmembrane</keyword>
<dbReference type="InterPro" id="IPR037645">
    <property type="entry name" value="KCT2"/>
</dbReference>
<accession>A0A4W4FNM3</accession>
<sequence>MTSSNFLLKIDRHDDEKVLLKVVEESSHFFTYLVCTVLLVAILYIAYHNKRKIIASIFGSRTSRTSRRQYLADYQRLDQRVSTKVYTHDRQTVFTLWQAWAVGH</sequence>
<proteinExistence type="predicted"/>
<dbReference type="Pfam" id="PF17818">
    <property type="entry name" value="KCT2"/>
    <property type="match status" value="1"/>
</dbReference>
<evidence type="ECO:0000256" key="1">
    <source>
        <dbReference type="SAM" id="Phobius"/>
    </source>
</evidence>
<reference evidence="3" key="2">
    <citation type="journal article" date="2017" name="Sci. Adv.">
        <title>A tail of two voltages: Proteomic comparison of the three electric organs of the electric eel.</title>
        <authorList>
            <person name="Traeger L.L."/>
            <person name="Sabat G."/>
            <person name="Barrett-Wilt G.A."/>
            <person name="Wells G.B."/>
            <person name="Sussman M.R."/>
        </authorList>
    </citation>
    <scope>NUCLEOTIDE SEQUENCE [LARGE SCALE GENOMIC DNA]</scope>
</reference>
<dbReference type="AlphaFoldDB" id="A0A4W4FNM3"/>
<reference evidence="2" key="4">
    <citation type="submission" date="2025-08" db="UniProtKB">
        <authorList>
            <consortium name="Ensembl"/>
        </authorList>
    </citation>
    <scope>IDENTIFICATION</scope>
</reference>
<dbReference type="Ensembl" id="ENSEEET00000026795.2">
    <property type="protein sequence ID" value="ENSEEEP00000026493.2"/>
    <property type="gene ID" value="ENSEEEG00000012821.2"/>
</dbReference>
<keyword evidence="3" id="KW-1185">Reference proteome</keyword>
<reference evidence="2" key="5">
    <citation type="submission" date="2025-09" db="UniProtKB">
        <authorList>
            <consortium name="Ensembl"/>
        </authorList>
    </citation>
    <scope>IDENTIFICATION</scope>
</reference>
<name>A0A4W4FNM3_ELEEL</name>
<keyword evidence="1" id="KW-1133">Transmembrane helix</keyword>
<dbReference type="PANTHER" id="PTHR16502:SF0">
    <property type="entry name" value="KERATINOCYTE-ASSOCIATED TRANSMEMBRANE PROTEIN 2"/>
    <property type="match status" value="1"/>
</dbReference>
<reference evidence="3" key="1">
    <citation type="journal article" date="2014" name="Science">
        <title>Nonhuman genetics. Genomic basis for the convergent evolution of electric organs.</title>
        <authorList>
            <person name="Gallant J.R."/>
            <person name="Traeger L.L."/>
            <person name="Volkening J.D."/>
            <person name="Moffett H."/>
            <person name="Chen P.H."/>
            <person name="Novina C.D."/>
            <person name="Phillips G.N.Jr."/>
            <person name="Anand R."/>
            <person name="Wells G.B."/>
            <person name="Pinch M."/>
            <person name="Guth R."/>
            <person name="Unguez G.A."/>
            <person name="Albert J.S."/>
            <person name="Zakon H.H."/>
            <person name="Samanta M.P."/>
            <person name="Sussman M.R."/>
        </authorList>
    </citation>
    <scope>NUCLEOTIDE SEQUENCE [LARGE SCALE GENOMIC DNA]</scope>
</reference>